<dbReference type="GO" id="GO:0055085">
    <property type="term" value="P:transmembrane transport"/>
    <property type="evidence" value="ECO:0007669"/>
    <property type="project" value="InterPro"/>
</dbReference>
<feature type="transmembrane region" description="Helical" evidence="7">
    <location>
        <begin position="178"/>
        <end position="198"/>
    </location>
</feature>
<evidence type="ECO:0000256" key="5">
    <source>
        <dbReference type="ARBA" id="ARBA00022989"/>
    </source>
</evidence>
<keyword evidence="5 7" id="KW-1133">Transmembrane helix</keyword>
<feature type="transmembrane region" description="Helical" evidence="7">
    <location>
        <begin position="137"/>
        <end position="158"/>
    </location>
</feature>
<dbReference type="AlphaFoldDB" id="A0A3A6QK42"/>
<accession>A0A3A6QK42</accession>
<evidence type="ECO:0000256" key="1">
    <source>
        <dbReference type="ARBA" id="ARBA00004651"/>
    </source>
</evidence>
<dbReference type="RefSeq" id="WP_120086427.1">
    <property type="nucleotide sequence ID" value="NZ_QMDW01000037.1"/>
</dbReference>
<organism evidence="9 10">
    <name type="scientific">Halonotius pteroides</name>
    <dbReference type="NCBI Taxonomy" id="268735"/>
    <lineage>
        <taxon>Archaea</taxon>
        <taxon>Methanobacteriati</taxon>
        <taxon>Methanobacteriota</taxon>
        <taxon>Stenosarchaea group</taxon>
        <taxon>Halobacteria</taxon>
        <taxon>Halobacteriales</taxon>
        <taxon>Haloferacaceae</taxon>
        <taxon>Halonotius</taxon>
    </lineage>
</organism>
<dbReference type="PANTHER" id="PTHR43163">
    <property type="entry name" value="DIPEPTIDE TRANSPORT SYSTEM PERMEASE PROTEIN DPPB-RELATED"/>
    <property type="match status" value="1"/>
</dbReference>
<sequence>MSNTKQYIVKRFVYLLATMFAVSVVIFGLANALPGNVARTILGSYATEDKVNALEAQLGLNDPLYVQYLDWLHGVLTLNLGNSIKYGQPITELVIPKLLNSLQLAGVTMVIVVTIGIALGVVSAVKHNGRVDSVISTFVYAGVSIPEFVTGLLLILLLGGPVFSVFPASGYVSPFESVVGWGTHMFLPALTLSIVLMTHVVRQTRSEMVEALNSEYADAARLKGLSRQKVIIKHALRNSLLPTITVIALNFGYLMGGLVVVEELFAYPGIGRLVVGAIRNRDLPLIQAAVLVIAFTYTFGNFLADILYTRLNPQIDYS</sequence>
<evidence type="ECO:0000256" key="7">
    <source>
        <dbReference type="RuleBase" id="RU363032"/>
    </source>
</evidence>
<dbReference type="Pfam" id="PF00528">
    <property type="entry name" value="BPD_transp_1"/>
    <property type="match status" value="1"/>
</dbReference>
<dbReference type="InterPro" id="IPR035906">
    <property type="entry name" value="MetI-like_sf"/>
</dbReference>
<keyword evidence="3" id="KW-1003">Cell membrane</keyword>
<evidence type="ECO:0000313" key="10">
    <source>
        <dbReference type="Proteomes" id="UP000281564"/>
    </source>
</evidence>
<dbReference type="OrthoDB" id="44105at2157"/>
<evidence type="ECO:0000256" key="6">
    <source>
        <dbReference type="ARBA" id="ARBA00023136"/>
    </source>
</evidence>
<gene>
    <name evidence="9" type="ORF">DP106_14355</name>
</gene>
<proteinExistence type="inferred from homology"/>
<evidence type="ECO:0000256" key="3">
    <source>
        <dbReference type="ARBA" id="ARBA00022475"/>
    </source>
</evidence>
<keyword evidence="4 7" id="KW-0812">Transmembrane</keyword>
<comment type="similarity">
    <text evidence="7">Belongs to the binding-protein-dependent transport system permease family.</text>
</comment>
<comment type="subcellular location">
    <subcellularLocation>
        <location evidence="1 7">Cell membrane</location>
        <topology evidence="1 7">Multi-pass membrane protein</topology>
    </subcellularLocation>
</comment>
<feature type="domain" description="ABC transmembrane type-1" evidence="8">
    <location>
        <begin position="98"/>
        <end position="304"/>
    </location>
</feature>
<keyword evidence="6 7" id="KW-0472">Membrane</keyword>
<feature type="transmembrane region" description="Helical" evidence="7">
    <location>
        <begin position="12"/>
        <end position="33"/>
    </location>
</feature>
<keyword evidence="10" id="KW-1185">Reference proteome</keyword>
<dbReference type="Proteomes" id="UP000281564">
    <property type="component" value="Unassembled WGS sequence"/>
</dbReference>
<dbReference type="Pfam" id="PF19300">
    <property type="entry name" value="BPD_transp_1_N"/>
    <property type="match status" value="1"/>
</dbReference>
<dbReference type="Gene3D" id="1.10.3720.10">
    <property type="entry name" value="MetI-like"/>
    <property type="match status" value="1"/>
</dbReference>
<dbReference type="GO" id="GO:0005886">
    <property type="term" value="C:plasma membrane"/>
    <property type="evidence" value="ECO:0007669"/>
    <property type="project" value="UniProtKB-SubCell"/>
</dbReference>
<keyword evidence="2 7" id="KW-0813">Transport</keyword>
<evidence type="ECO:0000256" key="2">
    <source>
        <dbReference type="ARBA" id="ARBA00022448"/>
    </source>
</evidence>
<dbReference type="InterPro" id="IPR045621">
    <property type="entry name" value="BPD_transp_1_N"/>
</dbReference>
<feature type="transmembrane region" description="Helical" evidence="7">
    <location>
        <begin position="102"/>
        <end position="125"/>
    </location>
</feature>
<dbReference type="PANTHER" id="PTHR43163:SF6">
    <property type="entry name" value="DIPEPTIDE TRANSPORT SYSTEM PERMEASE PROTEIN DPPB-RELATED"/>
    <property type="match status" value="1"/>
</dbReference>
<evidence type="ECO:0000259" key="8">
    <source>
        <dbReference type="PROSITE" id="PS50928"/>
    </source>
</evidence>
<feature type="transmembrane region" description="Helical" evidence="7">
    <location>
        <begin position="240"/>
        <end position="265"/>
    </location>
</feature>
<dbReference type="PROSITE" id="PS50928">
    <property type="entry name" value="ABC_TM1"/>
    <property type="match status" value="1"/>
</dbReference>
<dbReference type="InterPro" id="IPR000515">
    <property type="entry name" value="MetI-like"/>
</dbReference>
<name>A0A3A6QK42_9EURY</name>
<dbReference type="CDD" id="cd06261">
    <property type="entry name" value="TM_PBP2"/>
    <property type="match status" value="1"/>
</dbReference>
<protein>
    <submittedName>
        <fullName evidence="9">ABC transporter permease</fullName>
    </submittedName>
</protein>
<dbReference type="SUPFAM" id="SSF161098">
    <property type="entry name" value="MetI-like"/>
    <property type="match status" value="1"/>
</dbReference>
<comment type="caution">
    <text evidence="9">The sequence shown here is derived from an EMBL/GenBank/DDBJ whole genome shotgun (WGS) entry which is preliminary data.</text>
</comment>
<dbReference type="EMBL" id="QMDW01000037">
    <property type="protein sequence ID" value="RJX47672.1"/>
    <property type="molecule type" value="Genomic_DNA"/>
</dbReference>
<evidence type="ECO:0000256" key="4">
    <source>
        <dbReference type="ARBA" id="ARBA00022692"/>
    </source>
</evidence>
<reference evidence="9 10" key="1">
    <citation type="submission" date="2018-06" db="EMBL/GenBank/DDBJ databases">
        <title>Halonotius sp. F13-13 a new haloarchaeeon isolated from a solar saltern from Isla Cristina, Huelva, Spain.</title>
        <authorList>
            <person name="Duran-Viseras A."/>
            <person name="Sanchez-Porro C."/>
            <person name="Ventosa A."/>
        </authorList>
    </citation>
    <scope>NUCLEOTIDE SEQUENCE [LARGE SCALE GENOMIC DNA]</scope>
    <source>
        <strain evidence="9 10">CECT 7525</strain>
    </source>
</reference>
<feature type="transmembrane region" description="Helical" evidence="7">
    <location>
        <begin position="285"/>
        <end position="308"/>
    </location>
</feature>
<evidence type="ECO:0000313" key="9">
    <source>
        <dbReference type="EMBL" id="RJX47672.1"/>
    </source>
</evidence>